<keyword evidence="3" id="KW-1185">Reference proteome</keyword>
<evidence type="ECO:0000313" key="3">
    <source>
        <dbReference type="Proteomes" id="UP000002945"/>
    </source>
</evidence>
<evidence type="ECO:0000256" key="1">
    <source>
        <dbReference type="SAM" id="Phobius"/>
    </source>
</evidence>
<dbReference type="STRING" id="391587.KAOT1_16673"/>
<dbReference type="AlphaFoldDB" id="A9DRM7"/>
<dbReference type="Proteomes" id="UP000002945">
    <property type="component" value="Unassembled WGS sequence"/>
</dbReference>
<reference evidence="2 3" key="1">
    <citation type="journal article" date="2011" name="J. Bacteriol.">
        <title>Genome sequence of the algicidal bacterium Kordia algicida OT-1.</title>
        <authorList>
            <person name="Lee H.S."/>
            <person name="Kang S.G."/>
            <person name="Kwon K.K."/>
            <person name="Lee J.H."/>
            <person name="Kim S.J."/>
        </authorList>
    </citation>
    <scope>NUCLEOTIDE SEQUENCE [LARGE SCALE GENOMIC DNA]</scope>
    <source>
        <strain evidence="2 3">OT-1</strain>
    </source>
</reference>
<dbReference type="HOGENOM" id="CLU_2916585_0_0_10"/>
<proteinExistence type="predicted"/>
<dbReference type="OrthoDB" id="1451315at2"/>
<gene>
    <name evidence="2" type="ORF">KAOT1_16673</name>
</gene>
<organism evidence="2 3">
    <name type="scientific">Kordia algicida OT-1</name>
    <dbReference type="NCBI Taxonomy" id="391587"/>
    <lineage>
        <taxon>Bacteria</taxon>
        <taxon>Pseudomonadati</taxon>
        <taxon>Bacteroidota</taxon>
        <taxon>Flavobacteriia</taxon>
        <taxon>Flavobacteriales</taxon>
        <taxon>Flavobacteriaceae</taxon>
        <taxon>Kordia</taxon>
    </lineage>
</organism>
<keyword evidence="1" id="KW-1133">Transmembrane helix</keyword>
<evidence type="ECO:0000313" key="2">
    <source>
        <dbReference type="EMBL" id="EDP96816.1"/>
    </source>
</evidence>
<comment type="caution">
    <text evidence="2">The sequence shown here is derived from an EMBL/GenBank/DDBJ whole genome shotgun (WGS) entry which is preliminary data.</text>
</comment>
<keyword evidence="1" id="KW-0812">Transmembrane</keyword>
<feature type="transmembrane region" description="Helical" evidence="1">
    <location>
        <begin position="7"/>
        <end position="26"/>
    </location>
</feature>
<keyword evidence="1" id="KW-0472">Membrane</keyword>
<sequence>MKRVYKIILLFLSIFLIGIFSFGSYINSSLKKHDTFKSDIRSAEVPNDSIKSAAVDTYFLN</sequence>
<protein>
    <submittedName>
        <fullName evidence="2">Uncharacterized protein</fullName>
    </submittedName>
</protein>
<dbReference type="EMBL" id="ABIB01000003">
    <property type="protein sequence ID" value="EDP96816.1"/>
    <property type="molecule type" value="Genomic_DNA"/>
</dbReference>
<accession>A9DRM7</accession>
<name>A9DRM7_9FLAO</name>